<dbReference type="Pfam" id="PF07963">
    <property type="entry name" value="N_methyl"/>
    <property type="match status" value="1"/>
</dbReference>
<dbReference type="InterPro" id="IPR012902">
    <property type="entry name" value="N_methyl_site"/>
</dbReference>
<evidence type="ECO:0000256" key="9">
    <source>
        <dbReference type="ARBA" id="ARBA00025772"/>
    </source>
</evidence>
<evidence type="ECO:0000256" key="1">
    <source>
        <dbReference type="ARBA" id="ARBA00004377"/>
    </source>
</evidence>
<keyword evidence="3" id="KW-1003">Cell membrane</keyword>
<evidence type="ECO:0000256" key="2">
    <source>
        <dbReference type="ARBA" id="ARBA00021549"/>
    </source>
</evidence>
<dbReference type="KEGG" id="dac:Daci_2881"/>
<reference evidence="14" key="2">
    <citation type="submission" date="2007-11" db="EMBL/GenBank/DDBJ databases">
        <title>Complete sequence of Delftia acidovorans DSM 14801 / SPH-1.</title>
        <authorList>
            <person name="Copeland A."/>
            <person name="Lucas S."/>
            <person name="Lapidus A."/>
            <person name="Barry K."/>
            <person name="Glavina del Rio T."/>
            <person name="Dalin E."/>
            <person name="Tice H."/>
            <person name="Pitluck S."/>
            <person name="Lowry S."/>
            <person name="Clum A."/>
            <person name="Schmutz J."/>
            <person name="Larimer F."/>
            <person name="Land M."/>
            <person name="Hauser L."/>
            <person name="Kyrpides N."/>
            <person name="Kim E."/>
            <person name="Schleheck D."/>
            <person name="Richardson P."/>
        </authorList>
    </citation>
    <scope>NUCLEOTIDE SEQUENCE [LARGE SCALE GENOMIC DNA]</scope>
    <source>
        <strain evidence="14">DSM 14801 / SPH-1</strain>
    </source>
</reference>
<keyword evidence="8 11" id="KW-0472">Membrane</keyword>
<comment type="subcellular location">
    <subcellularLocation>
        <location evidence="1">Cell inner membrane</location>
        <topology evidence="1">Single-pass membrane protein</topology>
    </subcellularLocation>
</comment>
<organism evidence="13 14">
    <name type="scientific">Delftia acidovorans (strain DSM 14801 / SPH-1)</name>
    <dbReference type="NCBI Taxonomy" id="398578"/>
    <lineage>
        <taxon>Bacteria</taxon>
        <taxon>Pseudomonadati</taxon>
        <taxon>Pseudomonadota</taxon>
        <taxon>Betaproteobacteria</taxon>
        <taxon>Burkholderiales</taxon>
        <taxon>Comamonadaceae</taxon>
        <taxon>Delftia</taxon>
    </lineage>
</organism>
<dbReference type="GO" id="GO:0005886">
    <property type="term" value="C:plasma membrane"/>
    <property type="evidence" value="ECO:0007669"/>
    <property type="project" value="UniProtKB-SubCell"/>
</dbReference>
<evidence type="ECO:0000256" key="6">
    <source>
        <dbReference type="ARBA" id="ARBA00022692"/>
    </source>
</evidence>
<dbReference type="EMBL" id="CP000884">
    <property type="protein sequence ID" value="ABX35519.1"/>
    <property type="molecule type" value="Genomic_DNA"/>
</dbReference>
<keyword evidence="6 11" id="KW-0812">Transmembrane</keyword>
<comment type="similarity">
    <text evidence="9">Belongs to the GSP H family.</text>
</comment>
<gene>
    <name evidence="13" type="ordered locus">Daci_2881</name>
</gene>
<evidence type="ECO:0000313" key="14">
    <source>
        <dbReference type="Proteomes" id="UP000000784"/>
    </source>
</evidence>
<dbReference type="Gene3D" id="3.30.700.10">
    <property type="entry name" value="Glycoprotein, Type 4 Pilin"/>
    <property type="match status" value="1"/>
</dbReference>
<name>A9BZB9_DELAS</name>
<dbReference type="GO" id="GO:0015628">
    <property type="term" value="P:protein secretion by the type II secretion system"/>
    <property type="evidence" value="ECO:0007669"/>
    <property type="project" value="InterPro"/>
</dbReference>
<keyword evidence="4" id="KW-0488">Methylation</keyword>
<dbReference type="InterPro" id="IPR045584">
    <property type="entry name" value="Pilin-like"/>
</dbReference>
<dbReference type="GO" id="GO:0015627">
    <property type="term" value="C:type II protein secretion system complex"/>
    <property type="evidence" value="ECO:0007669"/>
    <property type="project" value="InterPro"/>
</dbReference>
<dbReference type="InterPro" id="IPR022346">
    <property type="entry name" value="T2SS_GspH"/>
</dbReference>
<evidence type="ECO:0000313" key="13">
    <source>
        <dbReference type="EMBL" id="ABX35519.1"/>
    </source>
</evidence>
<evidence type="ECO:0000256" key="3">
    <source>
        <dbReference type="ARBA" id="ARBA00022475"/>
    </source>
</evidence>
<dbReference type="STRING" id="398578.Daci_2881"/>
<evidence type="ECO:0000256" key="11">
    <source>
        <dbReference type="SAM" id="Phobius"/>
    </source>
</evidence>
<evidence type="ECO:0000256" key="8">
    <source>
        <dbReference type="ARBA" id="ARBA00023136"/>
    </source>
</evidence>
<evidence type="ECO:0000259" key="12">
    <source>
        <dbReference type="Pfam" id="PF12019"/>
    </source>
</evidence>
<feature type="transmembrane region" description="Helical" evidence="11">
    <location>
        <begin position="58"/>
        <end position="80"/>
    </location>
</feature>
<dbReference type="SUPFAM" id="SSF54523">
    <property type="entry name" value="Pili subunits"/>
    <property type="match status" value="1"/>
</dbReference>
<keyword evidence="14" id="KW-1185">Reference proteome</keyword>
<evidence type="ECO:0000256" key="7">
    <source>
        <dbReference type="ARBA" id="ARBA00022989"/>
    </source>
</evidence>
<dbReference type="Proteomes" id="UP000000784">
    <property type="component" value="Chromosome"/>
</dbReference>
<dbReference type="Pfam" id="PF12019">
    <property type="entry name" value="GspH"/>
    <property type="match status" value="1"/>
</dbReference>
<dbReference type="eggNOG" id="COG4970">
    <property type="taxonomic scope" value="Bacteria"/>
</dbReference>
<feature type="domain" description="General secretion pathway GspH" evidence="12">
    <location>
        <begin position="91"/>
        <end position="191"/>
    </location>
</feature>
<dbReference type="AlphaFoldDB" id="A9BZB9"/>
<keyword evidence="7 11" id="KW-1133">Transmembrane helix</keyword>
<keyword evidence="5" id="KW-0997">Cell inner membrane</keyword>
<reference evidence="13 14" key="1">
    <citation type="journal article" date="2004" name="Appl. Environ. Microbiol.">
        <title>Mineralization of individual congeners of linear alkylbenzenesulfonate by defined pairs of heterotrophic bacteria.</title>
        <authorList>
            <person name="Schleheck D."/>
            <person name="Knepper T.P."/>
            <person name="Fischer K."/>
            <person name="Cook A.M."/>
        </authorList>
    </citation>
    <scope>NUCLEOTIDE SEQUENCE [LARGE SCALE GENOMIC DNA]</scope>
    <source>
        <strain evidence="14">DSM 14801 / SPH-1</strain>
    </source>
</reference>
<dbReference type="HOGENOM" id="CLU_1341440_0_0_4"/>
<protein>
    <recommendedName>
        <fullName evidence="2">Type II secretion system protein H</fullName>
    </recommendedName>
    <alternativeName>
        <fullName evidence="10">General secretion pathway protein H</fullName>
    </alternativeName>
</protein>
<evidence type="ECO:0000256" key="5">
    <source>
        <dbReference type="ARBA" id="ARBA00022519"/>
    </source>
</evidence>
<proteinExistence type="inferred from homology"/>
<dbReference type="PROSITE" id="PS00409">
    <property type="entry name" value="PROKAR_NTER_METHYL"/>
    <property type="match status" value="1"/>
</dbReference>
<sequence length="204" mass="22089">MYCHCITIANINQEQWRRACRPVAWSPGNEKHACMKNPGYTRNVCPGGRWQRPRGFTLIEMMVVVALVAILAALAAPSFIAQIANQRVSSAALELQSLLQLARSEAVYKRVESSFVGAGQTWSAKSGGQLVREARVPDAVTVSPSGDSSQGVLFETTGTARQFSGASTLYTLTVTARHATRMHCLRVTRAGLVRQQRLPAGGSC</sequence>
<accession>A9BZB9</accession>
<evidence type="ECO:0000256" key="10">
    <source>
        <dbReference type="ARBA" id="ARBA00030775"/>
    </source>
</evidence>
<evidence type="ECO:0000256" key="4">
    <source>
        <dbReference type="ARBA" id="ARBA00022481"/>
    </source>
</evidence>
<dbReference type="NCBIfam" id="TIGR02532">
    <property type="entry name" value="IV_pilin_GFxxxE"/>
    <property type="match status" value="1"/>
</dbReference>